<dbReference type="InterPro" id="IPR016142">
    <property type="entry name" value="Citrate_synth-like_lrg_a-sub"/>
</dbReference>
<evidence type="ECO:0000256" key="2">
    <source>
        <dbReference type="ARBA" id="ARBA00022679"/>
    </source>
</evidence>
<evidence type="ECO:0000313" key="5">
    <source>
        <dbReference type="Proteomes" id="UP001161017"/>
    </source>
</evidence>
<name>A0AA43QPU0_9LECA</name>
<reference evidence="4" key="1">
    <citation type="journal article" date="2023" name="Genome Biol. Evol.">
        <title>First Whole Genome Sequence and Flow Cytometry Genome Size Data for the Lichen-Forming Fungus Ramalina farinacea (Ascomycota).</title>
        <authorList>
            <person name="Llewellyn T."/>
            <person name="Mian S."/>
            <person name="Hill R."/>
            <person name="Leitch I.J."/>
            <person name="Gaya E."/>
        </authorList>
    </citation>
    <scope>NUCLEOTIDE SEQUENCE</scope>
    <source>
        <strain evidence="4">LIQ254RAFAR</strain>
    </source>
</reference>
<evidence type="ECO:0000313" key="4">
    <source>
        <dbReference type="EMBL" id="MDI1490393.1"/>
    </source>
</evidence>
<dbReference type="GO" id="GO:0046912">
    <property type="term" value="F:acyltransferase activity, acyl groups converted into alkyl on transfer"/>
    <property type="evidence" value="ECO:0007669"/>
    <property type="project" value="InterPro"/>
</dbReference>
<dbReference type="Gene3D" id="1.10.580.10">
    <property type="entry name" value="Citrate Synthase, domain 1"/>
    <property type="match status" value="1"/>
</dbReference>
<dbReference type="Gene3D" id="1.10.230.10">
    <property type="entry name" value="Cytochrome P450-Terp, domain 2"/>
    <property type="match status" value="1"/>
</dbReference>
<keyword evidence="5" id="KW-1185">Reference proteome</keyword>
<accession>A0AA43QPU0</accession>
<dbReference type="AlphaFoldDB" id="A0AA43QPU0"/>
<evidence type="ECO:0000256" key="1">
    <source>
        <dbReference type="ARBA" id="ARBA00010566"/>
    </source>
</evidence>
<organism evidence="4 5">
    <name type="scientific">Ramalina farinacea</name>
    <dbReference type="NCBI Taxonomy" id="258253"/>
    <lineage>
        <taxon>Eukaryota</taxon>
        <taxon>Fungi</taxon>
        <taxon>Dikarya</taxon>
        <taxon>Ascomycota</taxon>
        <taxon>Pezizomycotina</taxon>
        <taxon>Lecanoromycetes</taxon>
        <taxon>OSLEUM clade</taxon>
        <taxon>Lecanoromycetidae</taxon>
        <taxon>Lecanorales</taxon>
        <taxon>Lecanorineae</taxon>
        <taxon>Ramalinaceae</taxon>
        <taxon>Ramalina</taxon>
    </lineage>
</organism>
<dbReference type="EMBL" id="JAPUFD010000011">
    <property type="protein sequence ID" value="MDI1490393.1"/>
    <property type="molecule type" value="Genomic_DNA"/>
</dbReference>
<dbReference type="PROSITE" id="PS00480">
    <property type="entry name" value="CITRATE_SYNTHASE"/>
    <property type="match status" value="1"/>
</dbReference>
<sequence length="430" mass="46826">MAAVLHHVMNLLSANFKTIPSLLPFLSLAPSSIQAASSLNPNGYLTVRDSRTGRSYTLPIINSAIEAMQFMYQSGLKVMDLGLQNTAVGESSITKIDGIRGSIHYRSHSILDLAETQCFESVAFLLIWGHLSSAVELQKFRLALFEAGRPEQVVIDCIASFPRSAPTQTLILAGLAAWASVDHSALPSEMGRDIYSNDIRFIDAKIPRSISALGTIVAMSYCHTNSIPFTYPTSSPSATSTASPFVTNILTMMNYVDPITQRPRAEDVATLSKLWILYADHALTPSTSSFLLTASTLADPLTSASCAIATAYGPLHGGAIDMAYKTIREVGSVDNVTTLIGEVVRKEKRLPGYGHRVYRVPDPRVGIIKEMLAQPSLSKRLDGQGREREGDGFLKVALEIDAQAQQHPYFVKRRLHANADLFGAFVYTAM</sequence>
<keyword evidence="2 3" id="KW-0808">Transferase</keyword>
<proteinExistence type="inferred from homology"/>
<dbReference type="GO" id="GO:0005759">
    <property type="term" value="C:mitochondrial matrix"/>
    <property type="evidence" value="ECO:0007669"/>
    <property type="project" value="TreeGrafter"/>
</dbReference>
<dbReference type="SUPFAM" id="SSF48256">
    <property type="entry name" value="Citrate synthase"/>
    <property type="match status" value="1"/>
</dbReference>
<dbReference type="InterPro" id="IPR002020">
    <property type="entry name" value="Citrate_synthase"/>
</dbReference>
<dbReference type="PANTHER" id="PTHR11739:SF4">
    <property type="entry name" value="CITRATE SYNTHASE, PEROXISOMAL"/>
    <property type="match status" value="1"/>
</dbReference>
<protein>
    <recommendedName>
        <fullName evidence="3">Citrate synthase</fullName>
    </recommendedName>
</protein>
<dbReference type="PANTHER" id="PTHR11739">
    <property type="entry name" value="CITRATE SYNTHASE"/>
    <property type="match status" value="1"/>
</dbReference>
<dbReference type="Proteomes" id="UP001161017">
    <property type="component" value="Unassembled WGS sequence"/>
</dbReference>
<comment type="similarity">
    <text evidence="1 3">Belongs to the citrate synthase family.</text>
</comment>
<dbReference type="PRINTS" id="PR00143">
    <property type="entry name" value="CITRTSNTHASE"/>
</dbReference>
<dbReference type="Pfam" id="PF00285">
    <property type="entry name" value="Citrate_synt"/>
    <property type="match status" value="1"/>
</dbReference>
<comment type="caution">
    <text evidence="4">The sequence shown here is derived from an EMBL/GenBank/DDBJ whole genome shotgun (WGS) entry which is preliminary data.</text>
</comment>
<gene>
    <name evidence="4" type="ORF">OHK93_001595</name>
</gene>
<dbReference type="InterPro" id="IPR019810">
    <property type="entry name" value="Citrate_synthase_AS"/>
</dbReference>
<dbReference type="GO" id="GO:0005975">
    <property type="term" value="P:carbohydrate metabolic process"/>
    <property type="evidence" value="ECO:0007669"/>
    <property type="project" value="TreeGrafter"/>
</dbReference>
<dbReference type="GO" id="GO:0006099">
    <property type="term" value="P:tricarboxylic acid cycle"/>
    <property type="evidence" value="ECO:0007669"/>
    <property type="project" value="TreeGrafter"/>
</dbReference>
<dbReference type="InterPro" id="IPR036969">
    <property type="entry name" value="Citrate_synthase_sf"/>
</dbReference>
<evidence type="ECO:0000256" key="3">
    <source>
        <dbReference type="RuleBase" id="RU000441"/>
    </source>
</evidence>
<dbReference type="InterPro" id="IPR016143">
    <property type="entry name" value="Citrate_synth-like_sm_a-sub"/>
</dbReference>